<dbReference type="RefSeq" id="XP_013317281.1">
    <property type="nucleotide sequence ID" value="XM_013461827.1"/>
</dbReference>
<dbReference type="InterPro" id="IPR036388">
    <property type="entry name" value="WH-like_DNA-bd_sf"/>
</dbReference>
<proteinExistence type="predicted"/>
<dbReference type="PANTHER" id="PTHR12619">
    <property type="entry name" value="RFX TRANSCRIPTION FACTOR FAMILY"/>
    <property type="match status" value="1"/>
</dbReference>
<evidence type="ECO:0000256" key="2">
    <source>
        <dbReference type="SAM" id="MobiDB-lite"/>
    </source>
</evidence>
<feature type="compositionally biased region" description="Acidic residues" evidence="2">
    <location>
        <begin position="854"/>
        <end position="872"/>
    </location>
</feature>
<dbReference type="InterPro" id="IPR057321">
    <property type="entry name" value="RFX1-4/6/8-like_BCD"/>
</dbReference>
<dbReference type="Pfam" id="PF02257">
    <property type="entry name" value="RFX_DNA_binding"/>
    <property type="match status" value="1"/>
</dbReference>
<protein>
    <recommendedName>
        <fullName evidence="3">RFX-type winged-helix domain-containing protein</fullName>
    </recommendedName>
</protein>
<dbReference type="Gene3D" id="1.10.10.10">
    <property type="entry name" value="Winged helix-like DNA-binding domain superfamily/Winged helix DNA-binding domain"/>
    <property type="match status" value="1"/>
</dbReference>
<dbReference type="SUPFAM" id="SSF46785">
    <property type="entry name" value="Winged helix' DNA-binding domain"/>
    <property type="match status" value="1"/>
</dbReference>
<evidence type="ECO:0000313" key="5">
    <source>
        <dbReference type="Proteomes" id="UP000054342"/>
    </source>
</evidence>
<keyword evidence="5" id="KW-1185">Reference proteome</keyword>
<dbReference type="InterPro" id="IPR003150">
    <property type="entry name" value="DNA-bd_RFX"/>
</dbReference>
<dbReference type="OrthoDB" id="10056949at2759"/>
<evidence type="ECO:0000313" key="4">
    <source>
        <dbReference type="EMBL" id="KIW56697.1"/>
    </source>
</evidence>
<sequence>MKLFVDSEANSTHSLMAHSPTHSSMEEAPESQGPTHTNNATSNKEKHRPKSRGSTTSLQSVGVGTAFQPAPRPDDPTMPLDHNGFFLQHGHHPAAAMYNHNPEEMLMHYQQNMAAHYRQPSMDGIPPHEMRPMSAQAFQEMQPFPMQYPHPPYAVPPQHMHHMRHQSEQFEGSPAPEDSNTENGGAKRRKGTASSVANDQELRRLLAQYQGKSLKEVAAEVQKNEGSGGKSEKAKQVFAMLWLQENCQRSSNSVRRDRVFTRYTERCGNERVPTLNPASFGKLVRIIFPNVQTRRLGVRGESKYHYVDLSLVLDDDERPYGSILERPGTANGSHHERHGSNVEAQKTFKNRVTPPLERPVSRATMETADFPAPSAAFLSRQAVVVEDGLPEPEKPHAQKMDCKYINTPIIRLPARSMPSNVVAALPSIRTNLPASMATYLGMPTLNSLSQISTSSQEPHIEFPDIHAYLEGTTYDASIAKALFHLYRSYCIDVIDAFRKCKEKPFFNHHSAFNGKMTVPVSKLFSMECLAPWIQECDMRMYKQIVRFIAPLAVQNVPGVVWSVFDRIGSRLVSHLISAFEEKCPVHVVVAKTVPAARFANLLKKLKGANAATLQLSTMLEDSQQRTQMWLDLMAMVDPEHLLEVSMPPPESLDKMQGILKHDMRPLISPLDGELTRAAEDDPTSAYVNFINDMSDFGEGILAPDTNGEPTPLLERWINWLERLPQLFQGHHPQCMIDWHSRMWSSLMMQMGQNGAHSYQSWWFVESFATQMLSWMTQMEGLLLDEESQKLADMREQEKSKEIDPTSTSSSRGTKRKRTEDDSGDGEDIRSGSDARLLKKLERVPPTPPALPPLQEDEQAPQDVDDDATDADLDELRQGGPLDLPSFHTGLSSPIKRPQGTNSLDDSGIDLGLDIDIEAEKEARKFNKRDWLLSSDPADPPIGLGVLV</sequence>
<dbReference type="GO" id="GO:0000981">
    <property type="term" value="F:DNA-binding transcription factor activity, RNA polymerase II-specific"/>
    <property type="evidence" value="ECO:0007669"/>
    <property type="project" value="TreeGrafter"/>
</dbReference>
<feature type="compositionally biased region" description="Basic and acidic residues" evidence="2">
    <location>
        <begin position="791"/>
        <end position="803"/>
    </location>
</feature>
<feature type="compositionally biased region" description="Polar residues" evidence="2">
    <location>
        <begin position="32"/>
        <end position="42"/>
    </location>
</feature>
<feature type="compositionally biased region" description="Polar residues" evidence="2">
    <location>
        <begin position="52"/>
        <end position="62"/>
    </location>
</feature>
<name>A0A0D2D2R3_9EURO</name>
<dbReference type="EMBL" id="KN847319">
    <property type="protein sequence ID" value="KIW56697.1"/>
    <property type="molecule type" value="Genomic_DNA"/>
</dbReference>
<accession>A0A0D2D2R3</accession>
<dbReference type="PROSITE" id="PS51526">
    <property type="entry name" value="RFX_DBD"/>
    <property type="match status" value="1"/>
</dbReference>
<dbReference type="Proteomes" id="UP000054342">
    <property type="component" value="Unassembled WGS sequence"/>
</dbReference>
<feature type="region of interest" description="Disordered" evidence="2">
    <location>
        <begin position="791"/>
        <end position="906"/>
    </location>
</feature>
<feature type="region of interest" description="Disordered" evidence="2">
    <location>
        <begin position="1"/>
        <end position="79"/>
    </location>
</feature>
<gene>
    <name evidence="4" type="ORF">PV05_05335</name>
</gene>
<evidence type="ECO:0000256" key="1">
    <source>
        <dbReference type="ARBA" id="ARBA00023125"/>
    </source>
</evidence>
<dbReference type="STRING" id="348802.A0A0D2D2R3"/>
<dbReference type="GO" id="GO:0000978">
    <property type="term" value="F:RNA polymerase II cis-regulatory region sequence-specific DNA binding"/>
    <property type="evidence" value="ECO:0007669"/>
    <property type="project" value="TreeGrafter"/>
</dbReference>
<organism evidence="4 5">
    <name type="scientific">Exophiala xenobiotica</name>
    <dbReference type="NCBI Taxonomy" id="348802"/>
    <lineage>
        <taxon>Eukaryota</taxon>
        <taxon>Fungi</taxon>
        <taxon>Dikarya</taxon>
        <taxon>Ascomycota</taxon>
        <taxon>Pezizomycotina</taxon>
        <taxon>Eurotiomycetes</taxon>
        <taxon>Chaetothyriomycetidae</taxon>
        <taxon>Chaetothyriales</taxon>
        <taxon>Herpotrichiellaceae</taxon>
        <taxon>Exophiala</taxon>
    </lineage>
</organism>
<dbReference type="Pfam" id="PF25340">
    <property type="entry name" value="BCD_RFX"/>
    <property type="match status" value="1"/>
</dbReference>
<feature type="domain" description="RFX-type winged-helix" evidence="3">
    <location>
        <begin position="239"/>
        <end position="313"/>
    </location>
</feature>
<dbReference type="GeneID" id="25327243"/>
<feature type="region of interest" description="Disordered" evidence="2">
    <location>
        <begin position="155"/>
        <end position="201"/>
    </location>
</feature>
<dbReference type="InterPro" id="IPR039779">
    <property type="entry name" value="RFX-like"/>
</dbReference>
<reference evidence="4 5" key="1">
    <citation type="submission" date="2015-01" db="EMBL/GenBank/DDBJ databases">
        <title>The Genome Sequence of Exophiala xenobiotica CBS118157.</title>
        <authorList>
            <consortium name="The Broad Institute Genomics Platform"/>
            <person name="Cuomo C."/>
            <person name="de Hoog S."/>
            <person name="Gorbushina A."/>
            <person name="Stielow B."/>
            <person name="Teixiera M."/>
            <person name="Abouelleil A."/>
            <person name="Chapman S.B."/>
            <person name="Priest M."/>
            <person name="Young S.K."/>
            <person name="Wortman J."/>
            <person name="Nusbaum C."/>
            <person name="Birren B."/>
        </authorList>
    </citation>
    <scope>NUCLEOTIDE SEQUENCE [LARGE SCALE GENOMIC DNA]</scope>
    <source>
        <strain evidence="4 5">CBS 118157</strain>
    </source>
</reference>
<evidence type="ECO:0000259" key="3">
    <source>
        <dbReference type="PROSITE" id="PS51526"/>
    </source>
</evidence>
<keyword evidence="1" id="KW-0238">DNA-binding</keyword>
<dbReference type="AlphaFoldDB" id="A0A0D2D2R3"/>
<dbReference type="PANTHER" id="PTHR12619:SF5">
    <property type="entry name" value="TRANSCRIPTION FACTOR RFX4"/>
    <property type="match status" value="1"/>
</dbReference>
<dbReference type="InterPro" id="IPR036390">
    <property type="entry name" value="WH_DNA-bd_sf"/>
</dbReference>
<dbReference type="FunFam" id="1.10.10.10:FF:000119">
    <property type="entry name" value="DNA damage and replication checkpoint protein"/>
    <property type="match status" value="1"/>
</dbReference>
<feature type="compositionally biased region" description="Basic and acidic residues" evidence="2">
    <location>
        <begin position="826"/>
        <end position="842"/>
    </location>
</feature>